<proteinExistence type="predicted"/>
<name>A0A8S5T892_9CAUD</name>
<organism evidence="1">
    <name type="scientific">Siphoviridae sp. ct3fB6</name>
    <dbReference type="NCBI Taxonomy" id="2827770"/>
    <lineage>
        <taxon>Viruses</taxon>
        <taxon>Duplodnaviria</taxon>
        <taxon>Heunggongvirae</taxon>
        <taxon>Uroviricota</taxon>
        <taxon>Caudoviricetes</taxon>
    </lineage>
</organism>
<protein>
    <submittedName>
        <fullName evidence="1">Uncharacterized protein</fullName>
    </submittedName>
</protein>
<accession>A0A8S5T892</accession>
<dbReference type="EMBL" id="BK032766">
    <property type="protein sequence ID" value="DAF59243.1"/>
    <property type="molecule type" value="Genomic_DNA"/>
</dbReference>
<evidence type="ECO:0000313" key="1">
    <source>
        <dbReference type="EMBL" id="DAF59243.1"/>
    </source>
</evidence>
<reference evidence="1" key="1">
    <citation type="journal article" date="2021" name="Proc. Natl. Acad. Sci. U.S.A.">
        <title>A Catalog of Tens of Thousands of Viruses from Human Metagenomes Reveals Hidden Associations with Chronic Diseases.</title>
        <authorList>
            <person name="Tisza M.J."/>
            <person name="Buck C.B."/>
        </authorList>
    </citation>
    <scope>NUCLEOTIDE SEQUENCE</scope>
    <source>
        <strain evidence="1">Ct3fB6</strain>
    </source>
</reference>
<sequence length="29" mass="3501">MINFDATKIGDYTLPYKYLVEYILLINLY</sequence>